<accession>A0A514D7E8</accession>
<organism evidence="1">
    <name type="scientific">Leviviridae sp</name>
    <dbReference type="NCBI Taxonomy" id="2027243"/>
    <lineage>
        <taxon>Viruses</taxon>
        <taxon>Riboviria</taxon>
        <taxon>Orthornavirae</taxon>
        <taxon>Lenarviricota</taxon>
        <taxon>Leviviricetes</taxon>
        <taxon>Norzivirales</taxon>
        <taxon>Fiersviridae</taxon>
    </lineage>
</organism>
<dbReference type="EMBL" id="MN034893">
    <property type="protein sequence ID" value="QDH89558.1"/>
    <property type="molecule type" value="Genomic_RNA"/>
</dbReference>
<name>A0A514D7E8_9VIRU</name>
<evidence type="ECO:0000313" key="1">
    <source>
        <dbReference type="EMBL" id="QDH89558.1"/>
    </source>
</evidence>
<reference evidence="1" key="1">
    <citation type="submission" date="2019-05" db="EMBL/GenBank/DDBJ databases">
        <title>Metatranscriptomic reconstruction reveals RNA viruses with the potential to shape carbon cycling in soil.</title>
        <authorList>
            <person name="Starr E.P."/>
            <person name="Nuccio E."/>
            <person name="Pett-Ridge J."/>
            <person name="Banfield J.F."/>
            <person name="Firestone M.K."/>
        </authorList>
    </citation>
    <scope>NUCLEOTIDE SEQUENCE</scope>
    <source>
        <strain evidence="1">H2_Rhizo_31_scaffold_977_e_587_1</strain>
    </source>
</reference>
<proteinExistence type="predicted"/>
<sequence>MALPDPLSLTLGGAQSLAKIVDDGLKSQYLTADNLLSEVVSHQVNSKRRTMIRLDQTKVAADPLTAVNKSLVGSVYTVFDFPLWGFSTADKIALFTALNGQLTASTNALLTRIVNGEH</sequence>
<gene>
    <name evidence="1" type="ORF">H2Rhizo31977e5871_000002</name>
</gene>
<protein>
    <submittedName>
        <fullName evidence="1">Uncharacterized protein</fullName>
    </submittedName>
</protein>